<keyword evidence="2" id="KW-1185">Reference proteome</keyword>
<sequence>MVRLKVERVWMMRYGLEVSIVTVPGPVDGDVTTVPEHRGVECHTDMALAAESASLTWDYLFYWTWLCPEFETQPNPTLYRKVSIVTVPGPVDGDVTTVPEHRGVECHTDMALAAESASLTWGYLFYWTWLCNLTSDTCSRRGRQAGSALASRECNRQGSNLDLLLRKPMFYPRATKSRGRNYVERQIAHLIWRAESHGFESQLVGLILNTWWGRNYACRHIAHRFGEQKGTGSNLGWHPRLRVRLFRRSMGPGTQTD</sequence>
<protein>
    <submittedName>
        <fullName evidence="1">Uncharacterized protein</fullName>
    </submittedName>
</protein>
<dbReference type="Proteomes" id="UP000271974">
    <property type="component" value="Unassembled WGS sequence"/>
</dbReference>
<reference evidence="1 2" key="1">
    <citation type="submission" date="2019-01" db="EMBL/GenBank/DDBJ databases">
        <title>A draft genome assembly of the solar-powered sea slug Elysia chlorotica.</title>
        <authorList>
            <person name="Cai H."/>
            <person name="Li Q."/>
            <person name="Fang X."/>
            <person name="Li J."/>
            <person name="Curtis N.E."/>
            <person name="Altenburger A."/>
            <person name="Shibata T."/>
            <person name="Feng M."/>
            <person name="Maeda T."/>
            <person name="Schwartz J.A."/>
            <person name="Shigenobu S."/>
            <person name="Lundholm N."/>
            <person name="Nishiyama T."/>
            <person name="Yang H."/>
            <person name="Hasebe M."/>
            <person name="Li S."/>
            <person name="Pierce S.K."/>
            <person name="Wang J."/>
        </authorList>
    </citation>
    <scope>NUCLEOTIDE SEQUENCE [LARGE SCALE GENOMIC DNA]</scope>
    <source>
        <strain evidence="1">EC2010</strain>
        <tissue evidence="1">Whole organism of an adult</tissue>
    </source>
</reference>
<organism evidence="1 2">
    <name type="scientific">Elysia chlorotica</name>
    <name type="common">Eastern emerald elysia</name>
    <name type="synonym">Sea slug</name>
    <dbReference type="NCBI Taxonomy" id="188477"/>
    <lineage>
        <taxon>Eukaryota</taxon>
        <taxon>Metazoa</taxon>
        <taxon>Spiralia</taxon>
        <taxon>Lophotrochozoa</taxon>
        <taxon>Mollusca</taxon>
        <taxon>Gastropoda</taxon>
        <taxon>Heterobranchia</taxon>
        <taxon>Euthyneura</taxon>
        <taxon>Panpulmonata</taxon>
        <taxon>Sacoglossa</taxon>
        <taxon>Placobranchoidea</taxon>
        <taxon>Plakobranchidae</taxon>
        <taxon>Elysia</taxon>
    </lineage>
</organism>
<dbReference type="AlphaFoldDB" id="A0A3S1BAP9"/>
<gene>
    <name evidence="1" type="ORF">EGW08_012564</name>
</gene>
<evidence type="ECO:0000313" key="1">
    <source>
        <dbReference type="EMBL" id="RUS79680.1"/>
    </source>
</evidence>
<name>A0A3S1BAP9_ELYCH</name>
<dbReference type="EMBL" id="RQTK01000435">
    <property type="protein sequence ID" value="RUS79680.1"/>
    <property type="molecule type" value="Genomic_DNA"/>
</dbReference>
<evidence type="ECO:0000313" key="2">
    <source>
        <dbReference type="Proteomes" id="UP000271974"/>
    </source>
</evidence>
<comment type="caution">
    <text evidence="1">The sequence shown here is derived from an EMBL/GenBank/DDBJ whole genome shotgun (WGS) entry which is preliminary data.</text>
</comment>
<accession>A0A3S1BAP9</accession>
<proteinExistence type="predicted"/>